<keyword evidence="3" id="KW-0698">rRNA processing</keyword>
<dbReference type="AlphaFoldDB" id="A0A9P9E382"/>
<evidence type="ECO:0000313" key="7">
    <source>
        <dbReference type="Proteomes" id="UP000717696"/>
    </source>
</evidence>
<evidence type="ECO:0000256" key="4">
    <source>
        <dbReference type="ARBA" id="ARBA00023242"/>
    </source>
</evidence>
<evidence type="ECO:0000313" key="6">
    <source>
        <dbReference type="EMBL" id="KAH7131529.1"/>
    </source>
</evidence>
<evidence type="ECO:0000256" key="2">
    <source>
        <dbReference type="ARBA" id="ARBA00006374"/>
    </source>
</evidence>
<feature type="region of interest" description="Disordered" evidence="5">
    <location>
        <begin position="207"/>
        <end position="248"/>
    </location>
</feature>
<dbReference type="InterPro" id="IPR010301">
    <property type="entry name" value="RRP1"/>
</dbReference>
<keyword evidence="4" id="KW-0539">Nucleus</keyword>
<dbReference type="PANTHER" id="PTHR13026:SF0">
    <property type="entry name" value="RIBOSOMAL RNA PROCESSING 1B"/>
    <property type="match status" value="1"/>
</dbReference>
<protein>
    <submittedName>
        <fullName evidence="6">Nucleolar protein,Nop52-domain-containing protein</fullName>
    </submittedName>
</protein>
<dbReference type="EMBL" id="JAGMUU010000019">
    <property type="protein sequence ID" value="KAH7131529.1"/>
    <property type="molecule type" value="Genomic_DNA"/>
</dbReference>
<dbReference type="GO" id="GO:0005634">
    <property type="term" value="C:nucleus"/>
    <property type="evidence" value="ECO:0007669"/>
    <property type="project" value="UniProtKB-SubCell"/>
</dbReference>
<sequence>MAAHETQMPFIRNLASSDRKLRMSALESLQTFLASRSSLSEADAQKLWKGLFYALWMTDRPIPQQRLATDLAGLVFQLKGPECVVPWLRGFWAVVGAQWTDIDVLRLEKFLLLVRRVFAAHVRLAAQHEYKGDDVDALVAVLADYPFEAEGDLRKVPVGVRLHALDLWVDELEREGALADPAAASFVQSLGDLLHPLRRCPVKQVRERCPESYDDERLPWATKATSDQEGDDNDDEDDNGDEWGGFQD</sequence>
<dbReference type="Proteomes" id="UP000717696">
    <property type="component" value="Unassembled WGS sequence"/>
</dbReference>
<dbReference type="GO" id="GO:0030688">
    <property type="term" value="C:preribosome, small subunit precursor"/>
    <property type="evidence" value="ECO:0007669"/>
    <property type="project" value="InterPro"/>
</dbReference>
<reference evidence="6" key="1">
    <citation type="journal article" date="2021" name="Nat. Commun.">
        <title>Genetic determinants of endophytism in the Arabidopsis root mycobiome.</title>
        <authorList>
            <person name="Mesny F."/>
            <person name="Miyauchi S."/>
            <person name="Thiergart T."/>
            <person name="Pickel B."/>
            <person name="Atanasova L."/>
            <person name="Karlsson M."/>
            <person name="Huettel B."/>
            <person name="Barry K.W."/>
            <person name="Haridas S."/>
            <person name="Chen C."/>
            <person name="Bauer D."/>
            <person name="Andreopoulos W."/>
            <person name="Pangilinan J."/>
            <person name="LaButti K."/>
            <person name="Riley R."/>
            <person name="Lipzen A."/>
            <person name="Clum A."/>
            <person name="Drula E."/>
            <person name="Henrissat B."/>
            <person name="Kohler A."/>
            <person name="Grigoriev I.V."/>
            <person name="Martin F.M."/>
            <person name="Hacquard S."/>
        </authorList>
    </citation>
    <scope>NUCLEOTIDE SEQUENCE</scope>
    <source>
        <strain evidence="6">MPI-CAGE-AT-0021</strain>
    </source>
</reference>
<keyword evidence="7" id="KW-1185">Reference proteome</keyword>
<comment type="subcellular location">
    <subcellularLocation>
        <location evidence="1">Nucleus</location>
    </subcellularLocation>
</comment>
<evidence type="ECO:0000256" key="5">
    <source>
        <dbReference type="SAM" id="MobiDB-lite"/>
    </source>
</evidence>
<feature type="compositionally biased region" description="Basic and acidic residues" evidence="5">
    <location>
        <begin position="207"/>
        <end position="218"/>
    </location>
</feature>
<dbReference type="OrthoDB" id="2019504at2759"/>
<dbReference type="PANTHER" id="PTHR13026">
    <property type="entry name" value="NNP-1 PROTEIN NOVEL NUCLEAR PROTEIN 1 NOP52"/>
    <property type="match status" value="1"/>
</dbReference>
<comment type="similarity">
    <text evidence="2">Belongs to the RRP1 family.</text>
</comment>
<feature type="compositionally biased region" description="Acidic residues" evidence="5">
    <location>
        <begin position="228"/>
        <end position="241"/>
    </location>
</feature>
<accession>A0A9P9E382</accession>
<name>A0A9P9E382_9HYPO</name>
<proteinExistence type="inferred from homology"/>
<dbReference type="GO" id="GO:0006364">
    <property type="term" value="P:rRNA processing"/>
    <property type="evidence" value="ECO:0007669"/>
    <property type="project" value="UniProtKB-KW"/>
</dbReference>
<organism evidence="6 7">
    <name type="scientific">Dactylonectria estremocensis</name>
    <dbReference type="NCBI Taxonomy" id="1079267"/>
    <lineage>
        <taxon>Eukaryota</taxon>
        <taxon>Fungi</taxon>
        <taxon>Dikarya</taxon>
        <taxon>Ascomycota</taxon>
        <taxon>Pezizomycotina</taxon>
        <taxon>Sordariomycetes</taxon>
        <taxon>Hypocreomycetidae</taxon>
        <taxon>Hypocreales</taxon>
        <taxon>Nectriaceae</taxon>
        <taxon>Dactylonectria</taxon>
    </lineage>
</organism>
<comment type="caution">
    <text evidence="6">The sequence shown here is derived from an EMBL/GenBank/DDBJ whole genome shotgun (WGS) entry which is preliminary data.</text>
</comment>
<evidence type="ECO:0000256" key="1">
    <source>
        <dbReference type="ARBA" id="ARBA00004123"/>
    </source>
</evidence>
<dbReference type="Pfam" id="PF05997">
    <property type="entry name" value="Nop52"/>
    <property type="match status" value="1"/>
</dbReference>
<evidence type="ECO:0000256" key="3">
    <source>
        <dbReference type="ARBA" id="ARBA00022552"/>
    </source>
</evidence>
<gene>
    <name evidence="6" type="ORF">B0J13DRAFT_105898</name>
</gene>